<name>A0A368N0X3_9FLAO</name>
<dbReference type="InterPro" id="IPR018376">
    <property type="entry name" value="Enoyl-CoA_hyd/isom_CS"/>
</dbReference>
<sequence length="266" mass="29704">MITQLDIESHFDGKLMIAYLNNDKTMNALNRPTLKDLQNFFIYCNEDDNVRVAAISGRGRAFCSGQDLAAAFADRDEKNDISIVKKLVTDFYNPLVLEITRCRKPVISLVNGPAVGAGAMLSLICDFALASEKAYFSQAFSGIGLIPDTAGTYFLPKLLGRQMANYLTFTGKKLYAEEAKNLGLIAEVFSEEEFMTKSMEILEKLSEMPTSAFKFTKQAFAESYDNTLKQQLRLEAELQQRAANTEDFSEGVAAFLEKRKPVYKGK</sequence>
<evidence type="ECO:0000256" key="2">
    <source>
        <dbReference type="RuleBase" id="RU003707"/>
    </source>
</evidence>
<dbReference type="InterPro" id="IPR014748">
    <property type="entry name" value="Enoyl-CoA_hydra_C"/>
</dbReference>
<proteinExistence type="inferred from homology"/>
<dbReference type="InterPro" id="IPR001753">
    <property type="entry name" value="Enoyl-CoA_hydra/iso"/>
</dbReference>
<dbReference type="RefSeq" id="WP_114303106.1">
    <property type="nucleotide sequence ID" value="NZ_QPIE01000002.1"/>
</dbReference>
<evidence type="ECO:0000313" key="3">
    <source>
        <dbReference type="EMBL" id="RCU44128.1"/>
    </source>
</evidence>
<dbReference type="Pfam" id="PF00378">
    <property type="entry name" value="ECH_1"/>
    <property type="match status" value="1"/>
</dbReference>
<dbReference type="InterPro" id="IPR051053">
    <property type="entry name" value="ECH/Chromodomain_protein"/>
</dbReference>
<dbReference type="SUPFAM" id="SSF52096">
    <property type="entry name" value="ClpP/crotonase"/>
    <property type="match status" value="1"/>
</dbReference>
<dbReference type="PROSITE" id="PS00166">
    <property type="entry name" value="ENOYL_COA_HYDRATASE"/>
    <property type="match status" value="1"/>
</dbReference>
<comment type="caution">
    <text evidence="3">The sequence shown here is derived from an EMBL/GenBank/DDBJ whole genome shotgun (WGS) entry which is preliminary data.</text>
</comment>
<dbReference type="PANTHER" id="PTHR43684">
    <property type="match status" value="1"/>
</dbReference>
<organism evidence="3 4">
    <name type="scientific">Chryseobacterium lacus</name>
    <dbReference type="NCBI Taxonomy" id="2058346"/>
    <lineage>
        <taxon>Bacteria</taxon>
        <taxon>Pseudomonadati</taxon>
        <taxon>Bacteroidota</taxon>
        <taxon>Flavobacteriia</taxon>
        <taxon>Flavobacteriales</taxon>
        <taxon>Weeksellaceae</taxon>
        <taxon>Chryseobacterium group</taxon>
        <taxon>Chryseobacterium</taxon>
    </lineage>
</organism>
<evidence type="ECO:0000256" key="1">
    <source>
        <dbReference type="ARBA" id="ARBA00005254"/>
    </source>
</evidence>
<dbReference type="GO" id="GO:0003824">
    <property type="term" value="F:catalytic activity"/>
    <property type="evidence" value="ECO:0007669"/>
    <property type="project" value="InterPro"/>
</dbReference>
<dbReference type="Gene3D" id="3.90.226.10">
    <property type="entry name" value="2-enoyl-CoA Hydratase, Chain A, domain 1"/>
    <property type="match status" value="1"/>
</dbReference>
<dbReference type="Gene3D" id="1.10.12.10">
    <property type="entry name" value="Lyase 2-enoyl-coa Hydratase, Chain A, domain 2"/>
    <property type="match status" value="1"/>
</dbReference>
<accession>A0A368N0X3</accession>
<comment type="similarity">
    <text evidence="1 2">Belongs to the enoyl-CoA hydratase/isomerase family.</text>
</comment>
<dbReference type="InterPro" id="IPR029045">
    <property type="entry name" value="ClpP/crotonase-like_dom_sf"/>
</dbReference>
<dbReference type="CDD" id="cd06558">
    <property type="entry name" value="crotonase-like"/>
    <property type="match status" value="1"/>
</dbReference>
<dbReference type="Proteomes" id="UP000252172">
    <property type="component" value="Unassembled WGS sequence"/>
</dbReference>
<evidence type="ECO:0000313" key="4">
    <source>
        <dbReference type="Proteomes" id="UP000252172"/>
    </source>
</evidence>
<keyword evidence="4" id="KW-1185">Reference proteome</keyword>
<dbReference type="AlphaFoldDB" id="A0A368N0X3"/>
<dbReference type="OrthoDB" id="9775794at2"/>
<dbReference type="PANTHER" id="PTHR43684:SF4">
    <property type="entry name" value="ENOYL-COA HYDRATASE_ISOMERASE FAMILY PROTEIN (AFU_ORTHOLOGUE AFUA_1G01890)"/>
    <property type="match status" value="1"/>
</dbReference>
<accession>A0A429V0J8</accession>
<dbReference type="EMBL" id="QPIE01000002">
    <property type="protein sequence ID" value="RCU44128.1"/>
    <property type="molecule type" value="Genomic_DNA"/>
</dbReference>
<gene>
    <name evidence="3" type="ORF">DQ356_03705</name>
</gene>
<reference evidence="3 4" key="1">
    <citation type="submission" date="2018-07" db="EMBL/GenBank/DDBJ databases">
        <title>Chryseobacterium lacus sp. nov., isolated from lake water.</title>
        <authorList>
            <person name="Li C.-M."/>
        </authorList>
    </citation>
    <scope>NUCLEOTIDE SEQUENCE [LARGE SCALE GENOMIC DNA]</scope>
    <source>
        <strain evidence="3 4">YLOS41</strain>
    </source>
</reference>
<protein>
    <submittedName>
        <fullName evidence="3">Enoyl-CoA hydratase</fullName>
    </submittedName>
</protein>